<feature type="binding site" evidence="15">
    <location>
        <position position="177"/>
    </location>
    <ligand>
        <name>S-adenosyl-L-methionine</name>
        <dbReference type="ChEBI" id="CHEBI:59789"/>
        <label>2</label>
    </ligand>
</feature>
<keyword evidence="6 14" id="KW-0963">Cytoplasm</keyword>
<feature type="binding site" evidence="15">
    <location>
        <position position="334"/>
    </location>
    <ligand>
        <name>S-adenosyl-L-methionine</name>
        <dbReference type="ChEBI" id="CHEBI:59789"/>
        <label>1</label>
    </ligand>
</feature>
<evidence type="ECO:0000256" key="7">
    <source>
        <dbReference type="ARBA" id="ARBA00022691"/>
    </source>
</evidence>
<evidence type="ECO:0000256" key="8">
    <source>
        <dbReference type="ARBA" id="ARBA00022723"/>
    </source>
</evidence>
<comment type="similarity">
    <text evidence="3 14">Belongs to the anaerobic coproporphyrinogen-III oxidase family.</text>
</comment>
<evidence type="ECO:0000256" key="5">
    <source>
        <dbReference type="ARBA" id="ARBA00022485"/>
    </source>
</evidence>
<comment type="pathway">
    <text evidence="2 14">Porphyrin-containing compound metabolism; protoporphyrin-IX biosynthesis; protoporphyrinogen-IX from coproporphyrinogen-III (AdoMet route): step 1/1.</text>
</comment>
<dbReference type="GO" id="GO:0004109">
    <property type="term" value="F:coproporphyrinogen oxidase activity"/>
    <property type="evidence" value="ECO:0007669"/>
    <property type="project" value="InterPro"/>
</dbReference>
<dbReference type="AlphaFoldDB" id="A0A3D4VD50"/>
<dbReference type="PANTHER" id="PTHR13932:SF6">
    <property type="entry name" value="OXYGEN-INDEPENDENT COPROPORPHYRINOGEN III OXIDASE"/>
    <property type="match status" value="1"/>
</dbReference>
<comment type="caution">
    <text evidence="19">The sequence shown here is derived from an EMBL/GenBank/DDBJ whole genome shotgun (WGS) entry which is preliminary data.</text>
</comment>
<dbReference type="PANTHER" id="PTHR13932">
    <property type="entry name" value="COPROPORPHYRINIGEN III OXIDASE"/>
    <property type="match status" value="1"/>
</dbReference>
<feature type="binding site" evidence="15">
    <location>
        <begin position="72"/>
        <end position="74"/>
    </location>
    <ligand>
        <name>S-adenosyl-L-methionine</name>
        <dbReference type="ChEBI" id="CHEBI:59789"/>
        <label>2</label>
    </ligand>
</feature>
<evidence type="ECO:0000256" key="9">
    <source>
        <dbReference type="ARBA" id="ARBA00023002"/>
    </source>
</evidence>
<organism evidence="19 20">
    <name type="scientific">Gemmatimonas aurantiaca</name>
    <dbReference type="NCBI Taxonomy" id="173480"/>
    <lineage>
        <taxon>Bacteria</taxon>
        <taxon>Pseudomonadati</taxon>
        <taxon>Gemmatimonadota</taxon>
        <taxon>Gemmatimonadia</taxon>
        <taxon>Gemmatimonadales</taxon>
        <taxon>Gemmatimonadaceae</taxon>
        <taxon>Gemmatimonas</taxon>
    </lineage>
</organism>
<keyword evidence="12 14" id="KW-0627">Porphyrin biosynthesis</keyword>
<comment type="subcellular location">
    <subcellularLocation>
        <location evidence="1 14">Cytoplasm</location>
    </subcellularLocation>
</comment>
<dbReference type="EMBL" id="DPIY01000012">
    <property type="protein sequence ID" value="HCT59015.1"/>
    <property type="molecule type" value="Genomic_DNA"/>
</dbReference>
<proteinExistence type="inferred from homology"/>
<comment type="cofactor">
    <cofactor evidence="14 16">
        <name>[4Fe-4S] cluster</name>
        <dbReference type="ChEBI" id="CHEBI:49883"/>
    </cofactor>
    <text evidence="14 16">Binds 1 [4Fe-4S] cluster. The cluster is coordinated with 3 cysteines and an exchangeable S-adenosyl-L-methionine.</text>
</comment>
<evidence type="ECO:0000256" key="15">
    <source>
        <dbReference type="PIRSR" id="PIRSR000167-1"/>
    </source>
</evidence>
<feature type="binding site" evidence="15">
    <location>
        <position position="60"/>
    </location>
    <ligand>
        <name>S-adenosyl-L-methionine</name>
        <dbReference type="ChEBI" id="CHEBI:59789"/>
        <label>1</label>
    </ligand>
</feature>
<dbReference type="GO" id="GO:0005737">
    <property type="term" value="C:cytoplasm"/>
    <property type="evidence" value="ECO:0007669"/>
    <property type="project" value="UniProtKB-SubCell"/>
</dbReference>
<dbReference type="InterPro" id="IPR007197">
    <property type="entry name" value="rSAM"/>
</dbReference>
<feature type="region of interest" description="Disordered" evidence="17">
    <location>
        <begin position="456"/>
        <end position="483"/>
    </location>
</feature>
<dbReference type="CDD" id="cd01335">
    <property type="entry name" value="Radical_SAM"/>
    <property type="match status" value="1"/>
</dbReference>
<comment type="subunit">
    <text evidence="4">Monomer.</text>
</comment>
<evidence type="ECO:0000256" key="13">
    <source>
        <dbReference type="ARBA" id="ARBA00048321"/>
    </source>
</evidence>
<evidence type="ECO:0000256" key="1">
    <source>
        <dbReference type="ARBA" id="ARBA00004496"/>
    </source>
</evidence>
<keyword evidence="11 14" id="KW-0411">Iron-sulfur</keyword>
<dbReference type="SUPFAM" id="SSF102114">
    <property type="entry name" value="Radical SAM enzymes"/>
    <property type="match status" value="1"/>
</dbReference>
<gene>
    <name evidence="19" type="primary">hemN</name>
    <name evidence="19" type="ORF">DGD08_17580</name>
</gene>
<evidence type="ECO:0000256" key="6">
    <source>
        <dbReference type="ARBA" id="ARBA00022490"/>
    </source>
</evidence>
<sequence>MLDLQVSSKISPELLAKYDVAGPRYTSYPAVPDWNGAPDAAGWATQLRALGRQREPIALYVHLPFCAAQCLYCGCNATVTTRAEIVDRYLSRLRIELDMLARAMGERPRVAEMHWGGGTPNFLSDAQLATLHDMLLTTFELGAHTESSLEADPRLTTRSQMRMLRQLGFTRVSFGVQDLDPVVQEAIGRVQPRAMVQDAVTLAREEGFTGINFDLIYGLPHQTPDRFAATVEDSLAMRPDRIACFGYAHVPWMRAHQRRIDAQALPNGAERFALFRDAVQRFVGAGYEWIGIDHFALPTDALTKAMHHGVLHRNFMGYTTQHSPHLLGVGVSAISAVNGWFVQNAPQLGEWQRQIDRGALPVAGGHIQQGDDQGRGAAITHLMCHAALPASLFPVDREAMQALYAPLVDDGLVTFDATGMQATDQGRWLLRNLAFPLDAYRASRAAEQLAQQSAEHSVGLVRQGTASHPGMPAVHPPRFSQAV</sequence>
<evidence type="ECO:0000256" key="10">
    <source>
        <dbReference type="ARBA" id="ARBA00023004"/>
    </source>
</evidence>
<feature type="domain" description="Radical SAM core" evidence="18">
    <location>
        <begin position="51"/>
        <end position="285"/>
    </location>
</feature>
<evidence type="ECO:0000256" key="3">
    <source>
        <dbReference type="ARBA" id="ARBA00005493"/>
    </source>
</evidence>
<feature type="binding site" evidence="16">
    <location>
        <position position="66"/>
    </location>
    <ligand>
        <name>[4Fe-4S] cluster</name>
        <dbReference type="ChEBI" id="CHEBI:49883"/>
        <note>4Fe-4S-S-AdoMet</note>
    </ligand>
</feature>
<evidence type="ECO:0000259" key="18">
    <source>
        <dbReference type="PROSITE" id="PS51918"/>
    </source>
</evidence>
<feature type="binding site" evidence="15">
    <location>
        <position position="150"/>
    </location>
    <ligand>
        <name>S-adenosyl-L-methionine</name>
        <dbReference type="ChEBI" id="CHEBI:59789"/>
        <label>1</label>
    </ligand>
</feature>
<evidence type="ECO:0000256" key="14">
    <source>
        <dbReference type="PIRNR" id="PIRNR000167"/>
    </source>
</evidence>
<feature type="binding site" evidence="15">
    <location>
        <position position="189"/>
    </location>
    <ligand>
        <name>S-adenosyl-L-methionine</name>
        <dbReference type="ChEBI" id="CHEBI:59789"/>
        <label>2</label>
    </ligand>
</feature>
<dbReference type="UniPathway" id="UPA00251">
    <property type="reaction ID" value="UER00323"/>
</dbReference>
<dbReference type="InterPro" id="IPR004558">
    <property type="entry name" value="Coprogen_oxidase_HemN"/>
</dbReference>
<dbReference type="InterPro" id="IPR058240">
    <property type="entry name" value="rSAM_sf"/>
</dbReference>
<dbReference type="NCBIfam" id="TIGR00538">
    <property type="entry name" value="hemN"/>
    <property type="match status" value="1"/>
</dbReference>
<feature type="binding site" evidence="15">
    <location>
        <position position="214"/>
    </location>
    <ligand>
        <name>S-adenosyl-L-methionine</name>
        <dbReference type="ChEBI" id="CHEBI:59789"/>
        <label>2</label>
    </ligand>
</feature>
<dbReference type="PROSITE" id="PS51918">
    <property type="entry name" value="RADICAL_SAM"/>
    <property type="match status" value="1"/>
</dbReference>
<evidence type="ECO:0000256" key="4">
    <source>
        <dbReference type="ARBA" id="ARBA00011245"/>
    </source>
</evidence>
<feature type="binding site" evidence="15">
    <location>
        <position position="117"/>
    </location>
    <ligand>
        <name>S-adenosyl-L-methionine</name>
        <dbReference type="ChEBI" id="CHEBI:59789"/>
        <label>1</label>
    </ligand>
</feature>
<evidence type="ECO:0000256" key="2">
    <source>
        <dbReference type="ARBA" id="ARBA00004785"/>
    </source>
</evidence>
<evidence type="ECO:0000313" key="20">
    <source>
        <dbReference type="Proteomes" id="UP000264071"/>
    </source>
</evidence>
<feature type="binding site" evidence="15">
    <location>
        <begin position="118"/>
        <end position="119"/>
    </location>
    <ligand>
        <name>S-adenosyl-L-methionine</name>
        <dbReference type="ChEBI" id="CHEBI:59789"/>
        <label>2</label>
    </ligand>
</feature>
<evidence type="ECO:0000256" key="11">
    <source>
        <dbReference type="ARBA" id="ARBA00023014"/>
    </source>
</evidence>
<name>A0A3D4VD50_9BACT</name>
<dbReference type="PIRSF" id="PIRSF000167">
    <property type="entry name" value="HemN"/>
    <property type="match status" value="1"/>
</dbReference>
<keyword evidence="10 14" id="KW-0408">Iron</keyword>
<comment type="catalytic activity">
    <reaction evidence="13 14">
        <text>coproporphyrinogen III + 2 S-adenosyl-L-methionine = protoporphyrinogen IX + 2 5'-deoxyadenosine + 2 L-methionine + 2 CO2</text>
        <dbReference type="Rhea" id="RHEA:15425"/>
        <dbReference type="ChEBI" id="CHEBI:16526"/>
        <dbReference type="ChEBI" id="CHEBI:17319"/>
        <dbReference type="ChEBI" id="CHEBI:57307"/>
        <dbReference type="ChEBI" id="CHEBI:57309"/>
        <dbReference type="ChEBI" id="CHEBI:57844"/>
        <dbReference type="ChEBI" id="CHEBI:59789"/>
        <dbReference type="EC" id="1.3.98.3"/>
    </reaction>
</comment>
<dbReference type="EC" id="1.3.98.3" evidence="14"/>
<accession>A0A3D4VD50</accession>
<dbReference type="Gene3D" id="3.30.750.200">
    <property type="match status" value="1"/>
</dbReference>
<dbReference type="Proteomes" id="UP000264071">
    <property type="component" value="Unassembled WGS sequence"/>
</dbReference>
<dbReference type="OMA" id="NYAHVPW"/>
<dbReference type="GO" id="GO:0051989">
    <property type="term" value="F:coproporphyrinogen dehydrogenase activity"/>
    <property type="evidence" value="ECO:0007669"/>
    <property type="project" value="UniProtKB-EC"/>
</dbReference>
<evidence type="ECO:0000256" key="12">
    <source>
        <dbReference type="ARBA" id="ARBA00023244"/>
    </source>
</evidence>
<keyword evidence="5 14" id="KW-0004">4Fe-4S</keyword>
<dbReference type="Pfam" id="PF04055">
    <property type="entry name" value="Radical_SAM"/>
    <property type="match status" value="1"/>
</dbReference>
<feature type="binding site" evidence="16">
    <location>
        <position position="73"/>
    </location>
    <ligand>
        <name>[4Fe-4S] cluster</name>
        <dbReference type="ChEBI" id="CHEBI:49883"/>
        <note>4Fe-4S-S-AdoMet</note>
    </ligand>
</feature>
<reference evidence="19 20" key="1">
    <citation type="journal article" date="2018" name="Nat. Biotechnol.">
        <title>A standardized bacterial taxonomy based on genome phylogeny substantially revises the tree of life.</title>
        <authorList>
            <person name="Parks D.H."/>
            <person name="Chuvochina M."/>
            <person name="Waite D.W."/>
            <person name="Rinke C."/>
            <person name="Skarshewski A."/>
            <person name="Chaumeil P.A."/>
            <person name="Hugenholtz P."/>
        </authorList>
    </citation>
    <scope>NUCLEOTIDE SEQUENCE [LARGE SCALE GENOMIC DNA]</scope>
    <source>
        <strain evidence="19">UBA8844</strain>
    </source>
</reference>
<dbReference type="Gene3D" id="1.10.10.920">
    <property type="match status" value="1"/>
</dbReference>
<evidence type="ECO:0000313" key="19">
    <source>
        <dbReference type="EMBL" id="HCT59015.1"/>
    </source>
</evidence>
<dbReference type="SFLD" id="SFLDG01065">
    <property type="entry name" value="anaerobic_coproporphyrinogen-I"/>
    <property type="match status" value="1"/>
</dbReference>
<dbReference type="SFLD" id="SFLDS00029">
    <property type="entry name" value="Radical_SAM"/>
    <property type="match status" value="1"/>
</dbReference>
<evidence type="ECO:0000256" key="16">
    <source>
        <dbReference type="PIRSR" id="PIRSR000167-2"/>
    </source>
</evidence>
<dbReference type="GO" id="GO:0051539">
    <property type="term" value="F:4 iron, 4 sulfur cluster binding"/>
    <property type="evidence" value="ECO:0007669"/>
    <property type="project" value="UniProtKB-KW"/>
</dbReference>
<keyword evidence="9 14" id="KW-0560">Oxidoreductase</keyword>
<dbReference type="GO" id="GO:0046872">
    <property type="term" value="F:metal ion binding"/>
    <property type="evidence" value="ECO:0007669"/>
    <property type="project" value="UniProtKB-KW"/>
</dbReference>
<evidence type="ECO:0000256" key="17">
    <source>
        <dbReference type="SAM" id="MobiDB-lite"/>
    </source>
</evidence>
<keyword evidence="8 14" id="KW-0479">Metal-binding</keyword>
<keyword evidence="7 14" id="KW-0949">S-adenosyl-L-methionine</keyword>
<dbReference type="SMART" id="SM00729">
    <property type="entry name" value="Elp3"/>
    <property type="match status" value="1"/>
</dbReference>
<dbReference type="InterPro" id="IPR006638">
    <property type="entry name" value="Elp3/MiaA/NifB-like_rSAM"/>
</dbReference>
<dbReference type="GO" id="GO:0006782">
    <property type="term" value="P:protoporphyrinogen IX biosynthetic process"/>
    <property type="evidence" value="ECO:0007669"/>
    <property type="project" value="UniProtKB-UniPathway"/>
</dbReference>
<feature type="binding site" evidence="16">
    <location>
        <position position="70"/>
    </location>
    <ligand>
        <name>[4Fe-4S] cluster</name>
        <dbReference type="ChEBI" id="CHEBI:49883"/>
        <note>4Fe-4S-S-AdoMet</note>
    </ligand>
</feature>
<dbReference type="InterPro" id="IPR034505">
    <property type="entry name" value="Coproporphyrinogen-III_oxidase"/>
</dbReference>
<protein>
    <recommendedName>
        <fullName evidence="14">Coproporphyrinogen-III oxidase</fullName>
        <ecNumber evidence="14">1.3.98.3</ecNumber>
    </recommendedName>
</protein>
<feature type="binding site" evidence="15">
    <location>
        <position position="248"/>
    </location>
    <ligand>
        <name>S-adenosyl-L-methionine</name>
        <dbReference type="ChEBI" id="CHEBI:59789"/>
        <label>2</label>
    </ligand>
</feature>